<accession>A0A6P1NHG8</accession>
<reference evidence="2 3" key="1">
    <citation type="submission" date="2020-01" db="EMBL/GenBank/DDBJ databases">
        <title>Genome sequencing of strain KACC 21507.</title>
        <authorList>
            <person name="Heo J."/>
            <person name="Kim S.-J."/>
            <person name="Kim J.-S."/>
            <person name="Hong S.-B."/>
            <person name="Kwon S.-W."/>
        </authorList>
    </citation>
    <scope>NUCLEOTIDE SEQUENCE [LARGE SCALE GENOMIC DNA]</scope>
    <source>
        <strain evidence="2 3">KACC 21507</strain>
    </source>
</reference>
<protein>
    <submittedName>
        <fullName evidence="2">DUF2726 domain-containing protein</fullName>
    </submittedName>
</protein>
<evidence type="ECO:0000259" key="1">
    <source>
        <dbReference type="Pfam" id="PF10881"/>
    </source>
</evidence>
<sequence>MLYALYQWAKTYQPSWYFAFEVFLGSSIKADYVPEDPRQKNAFKSYKNKRVDFLLINCRSELVLAIEYYGSGLNLSSDANDRMKVKRLVLQKAQISLLEIPEKAKKAKIMESI</sequence>
<dbReference type="KEGG" id="bomb:GT348_00565"/>
<dbReference type="EMBL" id="CP047652">
    <property type="protein sequence ID" value="QHI96317.1"/>
    <property type="molecule type" value="Genomic_DNA"/>
</dbReference>
<proteinExistence type="predicted"/>
<evidence type="ECO:0000313" key="3">
    <source>
        <dbReference type="Proteomes" id="UP000463975"/>
    </source>
</evidence>
<dbReference type="Pfam" id="PF10881">
    <property type="entry name" value="DUF2726"/>
    <property type="match status" value="1"/>
</dbReference>
<gene>
    <name evidence="2" type="ORF">GT348_00565</name>
</gene>
<keyword evidence="3" id="KW-1185">Reference proteome</keyword>
<name>A0A6P1NHG8_9PROT</name>
<dbReference type="Proteomes" id="UP000463975">
    <property type="component" value="Chromosome"/>
</dbReference>
<feature type="domain" description="DUF2726" evidence="1">
    <location>
        <begin position="34"/>
        <end position="106"/>
    </location>
</feature>
<dbReference type="AlphaFoldDB" id="A0A6P1NHG8"/>
<organism evidence="2 3">
    <name type="scientific">Aristophania vespae</name>
    <dbReference type="NCBI Taxonomy" id="2697033"/>
    <lineage>
        <taxon>Bacteria</taxon>
        <taxon>Pseudomonadati</taxon>
        <taxon>Pseudomonadota</taxon>
        <taxon>Alphaproteobacteria</taxon>
        <taxon>Acetobacterales</taxon>
        <taxon>Acetobacteraceae</taxon>
        <taxon>Aristophania</taxon>
    </lineage>
</organism>
<evidence type="ECO:0000313" key="2">
    <source>
        <dbReference type="EMBL" id="QHI96317.1"/>
    </source>
</evidence>
<dbReference type="InterPro" id="IPR024402">
    <property type="entry name" value="DUF2726"/>
</dbReference>